<sequence length="471" mass="52722">MVKKDVILYMKNSHLYTLLTGALLVGAPINALAFDFNPNYILSDSELHDSFSMDLNQIQHFLSRGYLENYVTEDWQGNLKYASDIIWRAAQNNRINPKFLLVLLQKEQSLVEDNTPTDRQLDWATGYAVCDNCSKSDPAIQRWKGFGKQVNSAAMQFSDGYMADIEAVGSTQGIYGPDIPVIIDNQVLVPENAATASMYAYTPHIQGNQNFALIWNRWFSVQHPTGTLVQAEGEPGIYLIEFGYKRPIHSWSAFISRFNKDLVITVSKSALDNYPDGRAIDFPNYSLLQDENGEIYLLVNDSLRHFDSLETFKKIGFSEDEIVEIKNSDVAGFDLGEELTYKSSNPRGDLLQLNTNGAVFHIKDGVRHAINDPSILKARFPNEAVTQVSPTVVEQYKEGQALNFPDGYLVKSDDDPTVYVISEGKKKPIVSGAVFTSYGWDWADIVTVDKYTLMLHETGLSITDAADGSTN</sequence>
<protein>
    <submittedName>
        <fullName evidence="1">Uncharacterized protein</fullName>
    </submittedName>
</protein>
<dbReference type="EMBL" id="PFWT01000009">
    <property type="protein sequence ID" value="PJA46564.1"/>
    <property type="molecule type" value="Genomic_DNA"/>
</dbReference>
<evidence type="ECO:0000313" key="2">
    <source>
        <dbReference type="Proteomes" id="UP000231263"/>
    </source>
</evidence>
<comment type="caution">
    <text evidence="1">The sequence shown here is derived from an EMBL/GenBank/DDBJ whole genome shotgun (WGS) entry which is preliminary data.</text>
</comment>
<organism evidence="1 2">
    <name type="scientific">Candidatus Uhrbacteria bacterium CG_4_9_14_3_um_filter_41_35</name>
    <dbReference type="NCBI Taxonomy" id="1975034"/>
    <lineage>
        <taxon>Bacteria</taxon>
        <taxon>Candidatus Uhriibacteriota</taxon>
    </lineage>
</organism>
<evidence type="ECO:0000313" key="1">
    <source>
        <dbReference type="EMBL" id="PJA46564.1"/>
    </source>
</evidence>
<accession>A0A2M7XFA9</accession>
<reference evidence="2" key="1">
    <citation type="submission" date="2017-09" db="EMBL/GenBank/DDBJ databases">
        <title>Depth-based differentiation of microbial function through sediment-hosted aquifers and enrichment of novel symbionts in the deep terrestrial subsurface.</title>
        <authorList>
            <person name="Probst A.J."/>
            <person name="Ladd B."/>
            <person name="Jarett J.K."/>
            <person name="Geller-Mcgrath D.E."/>
            <person name="Sieber C.M.K."/>
            <person name="Emerson J.B."/>
            <person name="Anantharaman K."/>
            <person name="Thomas B.C."/>
            <person name="Malmstrom R."/>
            <person name="Stieglmeier M."/>
            <person name="Klingl A."/>
            <person name="Woyke T."/>
            <person name="Ryan C.M."/>
            <person name="Banfield J.F."/>
        </authorList>
    </citation>
    <scope>NUCLEOTIDE SEQUENCE [LARGE SCALE GENOMIC DNA]</scope>
</reference>
<dbReference type="Proteomes" id="UP000231263">
    <property type="component" value="Unassembled WGS sequence"/>
</dbReference>
<dbReference type="AlphaFoldDB" id="A0A2M7XFA9"/>
<gene>
    <name evidence="1" type="ORF">CO173_02240</name>
</gene>
<proteinExistence type="predicted"/>
<name>A0A2M7XFA9_9BACT</name>